<dbReference type="InterPro" id="IPR008974">
    <property type="entry name" value="TRAF-like"/>
</dbReference>
<dbReference type="PANTHER" id="PTHR46162">
    <property type="entry name" value="TRAF-LIKE FAMILY PROTEIN"/>
    <property type="match status" value="1"/>
</dbReference>
<protein>
    <recommendedName>
        <fullName evidence="1">MATH domain-containing protein</fullName>
    </recommendedName>
</protein>
<dbReference type="CDD" id="cd00121">
    <property type="entry name" value="MATH"/>
    <property type="match status" value="2"/>
</dbReference>
<feature type="domain" description="MATH" evidence="1">
    <location>
        <begin position="20"/>
        <end position="159"/>
    </location>
</feature>
<gene>
    <name evidence="2" type="ORF">CEURO_LOCUS1648</name>
</gene>
<reference evidence="2" key="1">
    <citation type="submission" date="2022-07" db="EMBL/GenBank/DDBJ databases">
        <authorList>
            <person name="Macas J."/>
            <person name="Novak P."/>
            <person name="Neumann P."/>
        </authorList>
    </citation>
    <scope>NUCLEOTIDE SEQUENCE</scope>
</reference>
<dbReference type="Proteomes" id="UP001152484">
    <property type="component" value="Unassembled WGS sequence"/>
</dbReference>
<dbReference type="PROSITE" id="PS50144">
    <property type="entry name" value="MATH"/>
    <property type="match status" value="2"/>
</dbReference>
<dbReference type="SMART" id="SM00061">
    <property type="entry name" value="MATH"/>
    <property type="match status" value="2"/>
</dbReference>
<dbReference type="InterPro" id="IPR002083">
    <property type="entry name" value="MATH/TRAF_dom"/>
</dbReference>
<dbReference type="Pfam" id="PF22486">
    <property type="entry name" value="MATH_2"/>
    <property type="match status" value="2"/>
</dbReference>
<feature type="domain" description="MATH" evidence="1">
    <location>
        <begin position="180"/>
        <end position="309"/>
    </location>
</feature>
<organism evidence="2 3">
    <name type="scientific">Cuscuta europaea</name>
    <name type="common">European dodder</name>
    <dbReference type="NCBI Taxonomy" id="41803"/>
    <lineage>
        <taxon>Eukaryota</taxon>
        <taxon>Viridiplantae</taxon>
        <taxon>Streptophyta</taxon>
        <taxon>Embryophyta</taxon>
        <taxon>Tracheophyta</taxon>
        <taxon>Spermatophyta</taxon>
        <taxon>Magnoliopsida</taxon>
        <taxon>eudicotyledons</taxon>
        <taxon>Gunneridae</taxon>
        <taxon>Pentapetalae</taxon>
        <taxon>asterids</taxon>
        <taxon>lamiids</taxon>
        <taxon>Solanales</taxon>
        <taxon>Convolvulaceae</taxon>
        <taxon>Cuscuteae</taxon>
        <taxon>Cuscuta</taxon>
        <taxon>Cuscuta subgen. Cuscuta</taxon>
    </lineage>
</organism>
<keyword evidence="3" id="KW-1185">Reference proteome</keyword>
<name>A0A9P0YJD1_CUSEU</name>
<evidence type="ECO:0000313" key="2">
    <source>
        <dbReference type="EMBL" id="CAH9060922.1"/>
    </source>
</evidence>
<sequence>MGSTAAAGVGVERWSRDMPPAHFIFKIRSFSLLSETGVDRIESGVFEACDKKWKLCVVYPEGELTEKDDDNEEHISLYLQIVDTDEFPAGWEVHAKFSLFVYDHVHDKYLTIQDAGGKTRRFNCMKTEHDFDGLLPWSTFKDPSNGYLINDTCAFGAEILSISSATKHECLSLVKEPIKKGTYTWTIDGFTLKKRESRIRSHEFTVEGRKWKLLLYPSGDSRANGRYLSLFLELLNFEDIIVHGRKVYAKFILRIRNQLGIVEHKEAEVNGFFDGSDGWGGSKFLLLSEVESSSKGFLVKDSLIVEVEFKLLSKYL</sequence>
<evidence type="ECO:0000259" key="1">
    <source>
        <dbReference type="PROSITE" id="PS50144"/>
    </source>
</evidence>
<comment type="caution">
    <text evidence="2">The sequence shown here is derived from an EMBL/GenBank/DDBJ whole genome shotgun (WGS) entry which is preliminary data.</text>
</comment>
<dbReference type="OrthoDB" id="1743416at2759"/>
<dbReference type="PANTHER" id="PTHR46162:SF40">
    <property type="entry name" value="TRAF-LIKE FAMILY PROTEIN"/>
    <property type="match status" value="1"/>
</dbReference>
<accession>A0A9P0YJD1</accession>
<dbReference type="SUPFAM" id="SSF49599">
    <property type="entry name" value="TRAF domain-like"/>
    <property type="match status" value="2"/>
</dbReference>
<evidence type="ECO:0000313" key="3">
    <source>
        <dbReference type="Proteomes" id="UP001152484"/>
    </source>
</evidence>
<proteinExistence type="predicted"/>
<dbReference type="Gene3D" id="2.60.210.10">
    <property type="entry name" value="Apoptosis, Tumor Necrosis Factor Receptor Associated Protein 2, Chain A"/>
    <property type="match status" value="2"/>
</dbReference>
<dbReference type="EMBL" id="CAMAPE010000004">
    <property type="protein sequence ID" value="CAH9060922.1"/>
    <property type="molecule type" value="Genomic_DNA"/>
</dbReference>
<dbReference type="AlphaFoldDB" id="A0A9P0YJD1"/>